<evidence type="ECO:0000256" key="2">
    <source>
        <dbReference type="ARBA" id="ARBA00023125"/>
    </source>
</evidence>
<name>A0A6I6JQV6_9BACT</name>
<dbReference type="SUPFAM" id="SSF51215">
    <property type="entry name" value="Regulatory protein AraC"/>
    <property type="match status" value="1"/>
</dbReference>
<dbReference type="InterPro" id="IPR009057">
    <property type="entry name" value="Homeodomain-like_sf"/>
</dbReference>
<dbReference type="InterPro" id="IPR018060">
    <property type="entry name" value="HTH_AraC"/>
</dbReference>
<dbReference type="KEGG" id="mcos:GM418_02110"/>
<protein>
    <submittedName>
        <fullName evidence="5">Helix-turn-helix domain-containing protein</fullName>
    </submittedName>
</protein>
<evidence type="ECO:0000256" key="3">
    <source>
        <dbReference type="ARBA" id="ARBA00023163"/>
    </source>
</evidence>
<dbReference type="PANTHER" id="PTHR43280">
    <property type="entry name" value="ARAC-FAMILY TRANSCRIPTIONAL REGULATOR"/>
    <property type="match status" value="1"/>
</dbReference>
<feature type="domain" description="HTH araC/xylS-type" evidence="4">
    <location>
        <begin position="174"/>
        <end position="274"/>
    </location>
</feature>
<dbReference type="InterPro" id="IPR037923">
    <property type="entry name" value="HTH-like"/>
</dbReference>
<dbReference type="SMART" id="SM00342">
    <property type="entry name" value="HTH_ARAC"/>
    <property type="match status" value="1"/>
</dbReference>
<dbReference type="GO" id="GO:0003700">
    <property type="term" value="F:DNA-binding transcription factor activity"/>
    <property type="evidence" value="ECO:0007669"/>
    <property type="project" value="InterPro"/>
</dbReference>
<evidence type="ECO:0000256" key="1">
    <source>
        <dbReference type="ARBA" id="ARBA00023015"/>
    </source>
</evidence>
<reference evidence="5 6" key="1">
    <citation type="submission" date="2019-11" db="EMBL/GenBank/DDBJ databases">
        <authorList>
            <person name="Zheng R.K."/>
            <person name="Sun C.M."/>
        </authorList>
    </citation>
    <scope>NUCLEOTIDE SEQUENCE [LARGE SCALE GENOMIC DNA]</scope>
    <source>
        <strain evidence="5 6">WC007</strain>
    </source>
</reference>
<dbReference type="AlphaFoldDB" id="A0A6I6JQV6"/>
<dbReference type="PROSITE" id="PS01124">
    <property type="entry name" value="HTH_ARAC_FAMILY_2"/>
    <property type="match status" value="1"/>
</dbReference>
<dbReference type="RefSeq" id="WP_158862674.1">
    <property type="nucleotide sequence ID" value="NZ_CP046401.1"/>
</dbReference>
<dbReference type="Pfam" id="PF12833">
    <property type="entry name" value="HTH_18"/>
    <property type="match status" value="1"/>
</dbReference>
<dbReference type="PANTHER" id="PTHR43280:SF28">
    <property type="entry name" value="HTH-TYPE TRANSCRIPTIONAL ACTIVATOR RHAS"/>
    <property type="match status" value="1"/>
</dbReference>
<keyword evidence="3" id="KW-0804">Transcription</keyword>
<dbReference type="EMBL" id="CP046401">
    <property type="protein sequence ID" value="QGY42487.1"/>
    <property type="molecule type" value="Genomic_DNA"/>
</dbReference>
<dbReference type="GO" id="GO:0043565">
    <property type="term" value="F:sequence-specific DNA binding"/>
    <property type="evidence" value="ECO:0007669"/>
    <property type="project" value="InterPro"/>
</dbReference>
<evidence type="ECO:0000259" key="4">
    <source>
        <dbReference type="PROSITE" id="PS01124"/>
    </source>
</evidence>
<keyword evidence="2" id="KW-0238">DNA-binding</keyword>
<organism evidence="5 6">
    <name type="scientific">Maribellus comscasis</name>
    <dbReference type="NCBI Taxonomy" id="2681766"/>
    <lineage>
        <taxon>Bacteria</taxon>
        <taxon>Pseudomonadati</taxon>
        <taxon>Bacteroidota</taxon>
        <taxon>Bacteroidia</taxon>
        <taxon>Marinilabiliales</taxon>
        <taxon>Prolixibacteraceae</taxon>
        <taxon>Maribellus</taxon>
    </lineage>
</organism>
<dbReference type="SUPFAM" id="SSF46689">
    <property type="entry name" value="Homeodomain-like"/>
    <property type="match status" value="1"/>
</dbReference>
<dbReference type="Gene3D" id="1.10.10.60">
    <property type="entry name" value="Homeodomain-like"/>
    <property type="match status" value="2"/>
</dbReference>
<evidence type="ECO:0000313" key="5">
    <source>
        <dbReference type="EMBL" id="QGY42487.1"/>
    </source>
</evidence>
<accession>A0A6I6JQV6</accession>
<gene>
    <name evidence="5" type="ORF">GM418_02110</name>
</gene>
<keyword evidence="6" id="KW-1185">Reference proteome</keyword>
<keyword evidence="1" id="KW-0805">Transcription regulation</keyword>
<proteinExistence type="predicted"/>
<evidence type="ECO:0000313" key="6">
    <source>
        <dbReference type="Proteomes" id="UP000428260"/>
    </source>
</evidence>
<sequence length="279" mass="33027">MKVRTLHQPLELDLLEVEHYESKTQENLFFEMVFVLEGEGVQVINDHKLPYAKDKLFLIFPQDKHSFEVKTPSKFFFVRFNESYLKTQEKEWIRKIEYIFHNHNHLPGCILKTITDKPLVRALVEALIREQVNQQPQQQEVIRQIINTLIIISGRNLLLQNPVSNSKITDSNALQLMNYIHQNIYNPRMLKAKELAKHFNVSLTYVSEYFKSIIGESLQNYIIAYKLKLIETRLQYTDIHINELVYELGFSDVSHLNRIFKKYKGVSPSEYRKQAREAN</sequence>
<dbReference type="Proteomes" id="UP000428260">
    <property type="component" value="Chromosome"/>
</dbReference>